<evidence type="ECO:0000313" key="3">
    <source>
        <dbReference type="Proteomes" id="UP000326500"/>
    </source>
</evidence>
<gene>
    <name evidence="2" type="ORF">SAMN04488571_10617</name>
</gene>
<reference evidence="2 3" key="1">
    <citation type="submission" date="2016-10" db="EMBL/GenBank/DDBJ databases">
        <authorList>
            <person name="Varghese N."/>
            <person name="Submissions S."/>
        </authorList>
    </citation>
    <scope>NUCLEOTIDE SEQUENCE [LARGE SCALE GENOMIC DNA]</scope>
    <source>
        <strain evidence="2 3">DSM 2373</strain>
    </source>
</reference>
<dbReference type="InterPro" id="IPR013783">
    <property type="entry name" value="Ig-like_fold"/>
</dbReference>
<accession>A0A1G9AEU1</accession>
<dbReference type="OrthoDB" id="107088at2157"/>
<organism evidence="2 3">
    <name type="scientific">Methanoculleus thermophilus</name>
    <dbReference type="NCBI Taxonomy" id="2200"/>
    <lineage>
        <taxon>Archaea</taxon>
        <taxon>Methanobacteriati</taxon>
        <taxon>Methanobacteriota</taxon>
        <taxon>Stenosarchaea group</taxon>
        <taxon>Methanomicrobia</taxon>
        <taxon>Methanomicrobiales</taxon>
        <taxon>Methanomicrobiaceae</taxon>
        <taxon>Methanoculleus</taxon>
    </lineage>
</organism>
<feature type="compositionally biased region" description="Polar residues" evidence="1">
    <location>
        <begin position="229"/>
        <end position="241"/>
    </location>
</feature>
<feature type="compositionally biased region" description="Basic and acidic residues" evidence="1">
    <location>
        <begin position="250"/>
        <end position="267"/>
    </location>
</feature>
<dbReference type="AlphaFoldDB" id="A0A1G9AEU1"/>
<sequence length="274" mass="29244">MTIRIFSLLIALAVVVPGVQAALTLDVGSDRTVSVGEPVTITALFNETESLDTTNLSASVNWGIESMEVEIVPDNDHNGTIQATYNYHAAGTYVVTVTIVNNATGAVARDTLTVTVSPVSAEMKVVPRTVNEKSNGVMTVFISLAEWLRFGPVDRANATAFDPSEFKIGNATPERVNFCAKDGGTLILKYRQTDLNLAADDGNRTVIGNITMKNDTVPVTGNGAVSVINPGNGQRGESGNHNGHAWGSKEMMKNQKESHKEHPKPDRNVNGPAL</sequence>
<evidence type="ECO:0000256" key="1">
    <source>
        <dbReference type="SAM" id="MobiDB-lite"/>
    </source>
</evidence>
<dbReference type="Proteomes" id="UP000326500">
    <property type="component" value="Unassembled WGS sequence"/>
</dbReference>
<dbReference type="CDD" id="cd00146">
    <property type="entry name" value="PKD"/>
    <property type="match status" value="1"/>
</dbReference>
<dbReference type="RefSeq" id="WP_150468730.1">
    <property type="nucleotide sequence ID" value="NZ_BCNX01000003.1"/>
</dbReference>
<dbReference type="EMBL" id="FNFT01000006">
    <property type="protein sequence ID" value="SDK25856.1"/>
    <property type="molecule type" value="Genomic_DNA"/>
</dbReference>
<dbReference type="Gene3D" id="2.60.40.10">
    <property type="entry name" value="Immunoglobulins"/>
    <property type="match status" value="1"/>
</dbReference>
<feature type="region of interest" description="Disordered" evidence="1">
    <location>
        <begin position="229"/>
        <end position="274"/>
    </location>
</feature>
<dbReference type="SUPFAM" id="SSF49299">
    <property type="entry name" value="PKD domain"/>
    <property type="match status" value="1"/>
</dbReference>
<evidence type="ECO:0008006" key="4">
    <source>
        <dbReference type="Google" id="ProtNLM"/>
    </source>
</evidence>
<evidence type="ECO:0000313" key="2">
    <source>
        <dbReference type="EMBL" id="SDK25856.1"/>
    </source>
</evidence>
<dbReference type="InterPro" id="IPR035986">
    <property type="entry name" value="PKD_dom_sf"/>
</dbReference>
<keyword evidence="3" id="KW-1185">Reference proteome</keyword>
<proteinExistence type="predicted"/>
<dbReference type="STRING" id="2200.GCA_001571405_00370"/>
<name>A0A1G9AEU1_9EURY</name>
<protein>
    <recommendedName>
        <fullName evidence="4">PKD domain-containing protein</fullName>
    </recommendedName>
</protein>